<dbReference type="OrthoDB" id="370053at2"/>
<accession>A0A560GQK9</accession>
<reference evidence="2 3" key="1">
    <citation type="submission" date="2019-06" db="EMBL/GenBank/DDBJ databases">
        <title>Genomic Encyclopedia of Type Strains, Phase IV (KMG-V): Genome sequencing to study the core and pangenomes of soil and plant-associated prokaryotes.</title>
        <authorList>
            <person name="Whitman W."/>
        </authorList>
    </citation>
    <scope>NUCLEOTIDE SEQUENCE [LARGE SCALE GENOMIC DNA]</scope>
    <source>
        <strain evidence="2 3">BR 11622</strain>
    </source>
</reference>
<keyword evidence="1" id="KW-0472">Membrane</keyword>
<organism evidence="2 3">
    <name type="scientific">Nitrospirillum amazonense</name>
    <dbReference type="NCBI Taxonomy" id="28077"/>
    <lineage>
        <taxon>Bacteria</taxon>
        <taxon>Pseudomonadati</taxon>
        <taxon>Pseudomonadota</taxon>
        <taxon>Alphaproteobacteria</taxon>
        <taxon>Rhodospirillales</taxon>
        <taxon>Azospirillaceae</taxon>
        <taxon>Nitrospirillum</taxon>
    </lineage>
</organism>
<dbReference type="Pfam" id="PF04657">
    <property type="entry name" value="DMT_YdcZ"/>
    <property type="match status" value="1"/>
</dbReference>
<dbReference type="RefSeq" id="WP_145735874.1">
    <property type="nucleotide sequence ID" value="NZ_VITR01000019.1"/>
</dbReference>
<dbReference type="GO" id="GO:0005886">
    <property type="term" value="C:plasma membrane"/>
    <property type="evidence" value="ECO:0007669"/>
    <property type="project" value="TreeGrafter"/>
</dbReference>
<sequence>MPAPAILLSCLLVIAAGASLAVQQVLNANLRAALGSPWWAGFTSYLVGMLAMLTVALAAPGPRPSLAALRGAGWPAWTGGLFGAAFIATAILMIPRLGAATVLALIVVGQMLCGVAIDHVGALGITPHPAGPLRLLGAGLLVLGVLLVRR</sequence>
<feature type="transmembrane region" description="Helical" evidence="1">
    <location>
        <begin position="133"/>
        <end position="149"/>
    </location>
</feature>
<keyword evidence="1" id="KW-0812">Transmembrane</keyword>
<feature type="transmembrane region" description="Helical" evidence="1">
    <location>
        <begin position="37"/>
        <end position="59"/>
    </location>
</feature>
<proteinExistence type="predicted"/>
<dbReference type="Proteomes" id="UP000315751">
    <property type="component" value="Unassembled WGS sequence"/>
</dbReference>
<evidence type="ECO:0000313" key="3">
    <source>
        <dbReference type="Proteomes" id="UP000315751"/>
    </source>
</evidence>
<dbReference type="PANTHER" id="PTHR34821">
    <property type="entry name" value="INNER MEMBRANE PROTEIN YDCZ"/>
    <property type="match status" value="1"/>
</dbReference>
<protein>
    <submittedName>
        <fullName evidence="2">Transporter family-2 protein</fullName>
    </submittedName>
</protein>
<dbReference type="InterPro" id="IPR006750">
    <property type="entry name" value="YdcZ"/>
</dbReference>
<evidence type="ECO:0000313" key="2">
    <source>
        <dbReference type="EMBL" id="TWB35770.1"/>
    </source>
</evidence>
<keyword evidence="1" id="KW-1133">Transmembrane helix</keyword>
<keyword evidence="3" id="KW-1185">Reference proteome</keyword>
<dbReference type="EMBL" id="VITR01000019">
    <property type="protein sequence ID" value="TWB35770.1"/>
    <property type="molecule type" value="Genomic_DNA"/>
</dbReference>
<feature type="transmembrane region" description="Helical" evidence="1">
    <location>
        <begin position="100"/>
        <end position="121"/>
    </location>
</feature>
<name>A0A560GQK9_9PROT</name>
<dbReference type="AlphaFoldDB" id="A0A560GQK9"/>
<gene>
    <name evidence="2" type="ORF">FBZ90_11955</name>
</gene>
<comment type="caution">
    <text evidence="2">The sequence shown here is derived from an EMBL/GenBank/DDBJ whole genome shotgun (WGS) entry which is preliminary data.</text>
</comment>
<dbReference type="PANTHER" id="PTHR34821:SF2">
    <property type="entry name" value="INNER MEMBRANE PROTEIN YDCZ"/>
    <property type="match status" value="1"/>
</dbReference>
<feature type="transmembrane region" description="Helical" evidence="1">
    <location>
        <begin position="71"/>
        <end position="94"/>
    </location>
</feature>
<evidence type="ECO:0000256" key="1">
    <source>
        <dbReference type="SAM" id="Phobius"/>
    </source>
</evidence>